<comment type="caution">
    <text evidence="1">The sequence shown here is derived from an EMBL/GenBank/DDBJ whole genome shotgun (WGS) entry which is preliminary data.</text>
</comment>
<dbReference type="InterPro" id="IPR008822">
    <property type="entry name" value="Endonuclease_RusA-like"/>
</dbReference>
<dbReference type="InterPro" id="IPR036614">
    <property type="entry name" value="RusA-like_sf"/>
</dbReference>
<dbReference type="STRING" id="1125712.HMPREF1316_1543"/>
<dbReference type="eggNOG" id="COG4570">
    <property type="taxonomic scope" value="Bacteria"/>
</dbReference>
<dbReference type="Gene3D" id="3.30.1330.70">
    <property type="entry name" value="Holliday junction resolvase RusA"/>
    <property type="match status" value="1"/>
</dbReference>
<dbReference type="GO" id="GO:0006310">
    <property type="term" value="P:DNA recombination"/>
    <property type="evidence" value="ECO:0007669"/>
    <property type="project" value="InterPro"/>
</dbReference>
<dbReference type="Pfam" id="PF05866">
    <property type="entry name" value="RusA"/>
    <property type="match status" value="1"/>
</dbReference>
<proteinExistence type="predicted"/>
<keyword evidence="1" id="KW-0378">Hydrolase</keyword>
<organism evidence="1 2">
    <name type="scientific">Olsenella profusa F0195</name>
    <dbReference type="NCBI Taxonomy" id="1125712"/>
    <lineage>
        <taxon>Bacteria</taxon>
        <taxon>Bacillati</taxon>
        <taxon>Actinomycetota</taxon>
        <taxon>Coriobacteriia</taxon>
        <taxon>Coriobacteriales</taxon>
        <taxon>Atopobiaceae</taxon>
        <taxon>Olsenella</taxon>
    </lineage>
</organism>
<dbReference type="OrthoDB" id="2087700at2"/>
<evidence type="ECO:0000313" key="1">
    <source>
        <dbReference type="EMBL" id="ERL09843.1"/>
    </source>
</evidence>
<reference evidence="1 2" key="1">
    <citation type="submission" date="2013-08" db="EMBL/GenBank/DDBJ databases">
        <authorList>
            <person name="Durkin A.S."/>
            <person name="Haft D.R."/>
            <person name="McCorrison J."/>
            <person name="Torralba M."/>
            <person name="Gillis M."/>
            <person name="Haft D.H."/>
            <person name="Methe B."/>
            <person name="Sutton G."/>
            <person name="Nelson K.E."/>
        </authorList>
    </citation>
    <scope>NUCLEOTIDE SEQUENCE [LARGE SCALE GENOMIC DNA]</scope>
    <source>
        <strain evidence="1 2">F0195</strain>
    </source>
</reference>
<dbReference type="GO" id="GO:0000287">
    <property type="term" value="F:magnesium ion binding"/>
    <property type="evidence" value="ECO:0007669"/>
    <property type="project" value="InterPro"/>
</dbReference>
<evidence type="ECO:0000313" key="2">
    <source>
        <dbReference type="Proteomes" id="UP000016638"/>
    </source>
</evidence>
<dbReference type="Proteomes" id="UP000016638">
    <property type="component" value="Unassembled WGS sequence"/>
</dbReference>
<keyword evidence="2" id="KW-1185">Reference proteome</keyword>
<dbReference type="PATRIC" id="fig|1125712.3.peg.605"/>
<dbReference type="GO" id="GO:0006281">
    <property type="term" value="P:DNA repair"/>
    <property type="evidence" value="ECO:0007669"/>
    <property type="project" value="InterPro"/>
</dbReference>
<dbReference type="GO" id="GO:0016787">
    <property type="term" value="F:hydrolase activity"/>
    <property type="evidence" value="ECO:0007669"/>
    <property type="project" value="UniProtKB-KW"/>
</dbReference>
<dbReference type="EMBL" id="AWEZ01000020">
    <property type="protein sequence ID" value="ERL09843.1"/>
    <property type="molecule type" value="Genomic_DNA"/>
</dbReference>
<sequence length="128" mass="14404">MVRRFEVPGRLPGLNEYTRACRSHWAVGAKLKRESTRLVAACARAARVGRFFGPVTVTCRWVERDSRRDLDNVAFGMKFVLDGLVEAGVIGDDDQRHVGGISSEFSIDKRKPRVVVTITGEDMHWRSS</sequence>
<accession>U2TUU7</accession>
<dbReference type="SUPFAM" id="SSF103084">
    <property type="entry name" value="Holliday junction resolvase RusA"/>
    <property type="match status" value="1"/>
</dbReference>
<protein>
    <submittedName>
        <fullName evidence="1">Crossover junction endodeoxyribonuclease RusA</fullName>
        <ecNumber evidence="1">3.1.22.4</ecNumber>
    </submittedName>
</protein>
<dbReference type="AlphaFoldDB" id="U2TUU7"/>
<gene>
    <name evidence="1" type="primary">rusA</name>
    <name evidence="1" type="ORF">HMPREF1316_1543</name>
</gene>
<name>U2TUU7_9ACTN</name>
<dbReference type="RefSeq" id="WP_021725471.1">
    <property type="nucleotide sequence ID" value="NZ_AWEZ01000020.1"/>
</dbReference>
<dbReference type="EC" id="3.1.22.4" evidence="1"/>